<dbReference type="InterPro" id="IPR050269">
    <property type="entry name" value="ComplexI_Subunit6"/>
</dbReference>
<feature type="transmembrane region" description="Helical" evidence="16">
    <location>
        <begin position="140"/>
        <end position="160"/>
    </location>
</feature>
<organism evidence="17">
    <name type="scientific">Svistella anhuiensis</name>
    <dbReference type="NCBI Taxonomy" id="2152901"/>
    <lineage>
        <taxon>Eukaryota</taxon>
        <taxon>Metazoa</taxon>
        <taxon>Ecdysozoa</taxon>
        <taxon>Arthropoda</taxon>
        <taxon>Hexapoda</taxon>
        <taxon>Insecta</taxon>
        <taxon>Pterygota</taxon>
        <taxon>Neoptera</taxon>
        <taxon>Polyneoptera</taxon>
        <taxon>Orthoptera</taxon>
        <taxon>Ensifera</taxon>
        <taxon>Gryllidea</taxon>
        <taxon>Grylloidea</taxon>
        <taxon>Trigonidiidae</taxon>
        <taxon>Trigonidiinae</taxon>
        <taxon>Svistella</taxon>
    </lineage>
</organism>
<evidence type="ECO:0000256" key="3">
    <source>
        <dbReference type="ARBA" id="ARBA00012944"/>
    </source>
</evidence>
<reference evidence="17" key="1">
    <citation type="submission" date="2017-12" db="EMBL/GenBank/DDBJ databases">
        <title>Mitochondrial genome sequence and gene rearrangement provide insights into the taxonomic affiliation of sword-tailed crickets.</title>
        <authorList>
            <person name="Ma C."/>
            <person name="Li J."/>
        </authorList>
    </citation>
    <scope>NUCLEOTIDE SEQUENCE</scope>
</reference>
<protein>
    <recommendedName>
        <fullName evidence="4">NADH-ubiquinone oxidoreductase chain 6</fullName>
        <ecNumber evidence="3">7.1.1.2</ecNumber>
    </recommendedName>
    <alternativeName>
        <fullName evidence="14">NADH dehydrogenase subunit 6</fullName>
    </alternativeName>
</protein>
<keyword evidence="8" id="KW-1278">Translocase</keyword>
<feature type="transmembrane region" description="Helical" evidence="16">
    <location>
        <begin position="82"/>
        <end position="103"/>
    </location>
</feature>
<evidence type="ECO:0000256" key="4">
    <source>
        <dbReference type="ARBA" id="ARBA00021095"/>
    </source>
</evidence>
<dbReference type="GO" id="GO:0008137">
    <property type="term" value="F:NADH dehydrogenase (ubiquinone) activity"/>
    <property type="evidence" value="ECO:0007669"/>
    <property type="project" value="UniProtKB-EC"/>
</dbReference>
<gene>
    <name evidence="17" type="primary">nad6</name>
</gene>
<evidence type="ECO:0000256" key="6">
    <source>
        <dbReference type="ARBA" id="ARBA00022660"/>
    </source>
</evidence>
<evidence type="ECO:0000313" key="17">
    <source>
        <dbReference type="EMBL" id="QFG38967.1"/>
    </source>
</evidence>
<dbReference type="PANTHER" id="PTHR11435">
    <property type="entry name" value="NADH UBIQUINONE OXIDOREDUCTASE SUBUNIT ND6"/>
    <property type="match status" value="1"/>
</dbReference>
<evidence type="ECO:0000256" key="14">
    <source>
        <dbReference type="ARBA" id="ARBA00031019"/>
    </source>
</evidence>
<evidence type="ECO:0000256" key="8">
    <source>
        <dbReference type="ARBA" id="ARBA00022967"/>
    </source>
</evidence>
<dbReference type="GO" id="GO:0031966">
    <property type="term" value="C:mitochondrial membrane"/>
    <property type="evidence" value="ECO:0007669"/>
    <property type="project" value="UniProtKB-SubCell"/>
</dbReference>
<evidence type="ECO:0000256" key="9">
    <source>
        <dbReference type="ARBA" id="ARBA00022982"/>
    </source>
</evidence>
<dbReference type="PANTHER" id="PTHR11435:SF1">
    <property type="entry name" value="NADH-UBIQUINONE OXIDOREDUCTASE CHAIN 6"/>
    <property type="match status" value="1"/>
</dbReference>
<comment type="similarity">
    <text evidence="2">Belongs to the complex I subunit 6 family.</text>
</comment>
<comment type="subcellular location">
    <subcellularLocation>
        <location evidence="1">Mitochondrion membrane</location>
        <topology evidence="1">Multi-pass membrane protein</topology>
    </subcellularLocation>
</comment>
<evidence type="ECO:0000256" key="5">
    <source>
        <dbReference type="ARBA" id="ARBA00022448"/>
    </source>
</evidence>
<name>A0A856TAP2_9ORTH</name>
<feature type="transmembrane region" description="Helical" evidence="16">
    <location>
        <begin position="12"/>
        <end position="43"/>
    </location>
</feature>
<evidence type="ECO:0000256" key="10">
    <source>
        <dbReference type="ARBA" id="ARBA00022989"/>
    </source>
</evidence>
<feature type="transmembrane region" description="Helical" evidence="16">
    <location>
        <begin position="49"/>
        <end position="70"/>
    </location>
</feature>
<dbReference type="EMBL" id="MG701238">
    <property type="protein sequence ID" value="QFG38967.1"/>
    <property type="molecule type" value="Genomic_DNA"/>
</dbReference>
<proteinExistence type="inferred from homology"/>
<dbReference type="EC" id="7.1.1.2" evidence="3"/>
<keyword evidence="6" id="KW-0679">Respiratory chain</keyword>
<keyword evidence="11" id="KW-0520">NAD</keyword>
<keyword evidence="13 16" id="KW-0472">Membrane</keyword>
<keyword evidence="7 16" id="KW-0812">Transmembrane</keyword>
<keyword evidence="10 16" id="KW-1133">Transmembrane helix</keyword>
<keyword evidence="12 17" id="KW-0496">Mitochondrion</keyword>
<evidence type="ECO:0000256" key="1">
    <source>
        <dbReference type="ARBA" id="ARBA00004225"/>
    </source>
</evidence>
<evidence type="ECO:0000256" key="2">
    <source>
        <dbReference type="ARBA" id="ARBA00005698"/>
    </source>
</evidence>
<dbReference type="AlphaFoldDB" id="A0A856TAP2"/>
<evidence type="ECO:0000256" key="13">
    <source>
        <dbReference type="ARBA" id="ARBA00023136"/>
    </source>
</evidence>
<keyword evidence="5" id="KW-0813">Transport</keyword>
<evidence type="ECO:0000256" key="16">
    <source>
        <dbReference type="SAM" id="Phobius"/>
    </source>
</evidence>
<evidence type="ECO:0000256" key="15">
    <source>
        <dbReference type="ARBA" id="ARBA00049551"/>
    </source>
</evidence>
<comment type="catalytic activity">
    <reaction evidence="15">
        <text>a ubiquinone + NADH + 5 H(+)(in) = a ubiquinol + NAD(+) + 4 H(+)(out)</text>
        <dbReference type="Rhea" id="RHEA:29091"/>
        <dbReference type="Rhea" id="RHEA-COMP:9565"/>
        <dbReference type="Rhea" id="RHEA-COMP:9566"/>
        <dbReference type="ChEBI" id="CHEBI:15378"/>
        <dbReference type="ChEBI" id="CHEBI:16389"/>
        <dbReference type="ChEBI" id="CHEBI:17976"/>
        <dbReference type="ChEBI" id="CHEBI:57540"/>
        <dbReference type="ChEBI" id="CHEBI:57945"/>
        <dbReference type="EC" id="7.1.1.2"/>
    </reaction>
</comment>
<evidence type="ECO:0000256" key="7">
    <source>
        <dbReference type="ARBA" id="ARBA00022692"/>
    </source>
</evidence>
<accession>A0A856TAP2</accession>
<evidence type="ECO:0000256" key="12">
    <source>
        <dbReference type="ARBA" id="ARBA00023128"/>
    </source>
</evidence>
<keyword evidence="9" id="KW-0249">Electron transport</keyword>
<geneLocation type="mitochondrion" evidence="17"/>
<evidence type="ECO:0000256" key="11">
    <source>
        <dbReference type="ARBA" id="ARBA00023027"/>
    </source>
</evidence>
<sequence>MIFIFMFSISLTLNFLLILSHHPMMMTLIIVMQTIMICLLINFFSFSLWFSYILFLTFLGGMLILFIYITSLAPNEKFKTNFIKSLINLSLLMILTFTMIFLFKPNSSMLMNQDSMNPNNLDIDFNSILNLNTLYNKPNYKLNIMMMIYLLITLLIAVYISNPKSGALRQSF</sequence>